<keyword evidence="3" id="KW-1185">Reference proteome</keyword>
<name>B0D523_LACBS</name>
<feature type="region of interest" description="Disordered" evidence="1">
    <location>
        <begin position="158"/>
        <end position="191"/>
    </location>
</feature>
<accession>B0D523</accession>
<dbReference type="EMBL" id="DS547097">
    <property type="protein sequence ID" value="EDR10446.1"/>
    <property type="molecule type" value="Genomic_DNA"/>
</dbReference>
<gene>
    <name evidence="2" type="ORF">LACBIDRAFT_317379</name>
</gene>
<dbReference type="OrthoDB" id="48057at2759"/>
<sequence>MVNGPKPLQIGGVCKAEVRIVSAINANKPPSMPHTSSPLGGLYIASTLNHLHRQPRSKLPATLLAHACRTGWVFANSLHLSLPASLLEHILNLEYWQYLIDPTYSLINHLLHPFERMLAVLRFMLTKDLKFDHGKACKPFNSVLGKHFRTHWDISPAQFPNPDSDPPSTIPKSRPSFVSETAGVQSAVSSS</sequence>
<dbReference type="STRING" id="486041.B0D523"/>
<dbReference type="AlphaFoldDB" id="B0D523"/>
<dbReference type="GeneID" id="6074733"/>
<evidence type="ECO:0000313" key="2">
    <source>
        <dbReference type="EMBL" id="EDR10446.1"/>
    </source>
</evidence>
<organism evidence="3">
    <name type="scientific">Laccaria bicolor (strain S238N-H82 / ATCC MYA-4686)</name>
    <name type="common">Bicoloured deceiver</name>
    <name type="synonym">Laccaria laccata var. bicolor</name>
    <dbReference type="NCBI Taxonomy" id="486041"/>
    <lineage>
        <taxon>Eukaryota</taxon>
        <taxon>Fungi</taxon>
        <taxon>Dikarya</taxon>
        <taxon>Basidiomycota</taxon>
        <taxon>Agaricomycotina</taxon>
        <taxon>Agaricomycetes</taxon>
        <taxon>Agaricomycetidae</taxon>
        <taxon>Agaricales</taxon>
        <taxon>Agaricineae</taxon>
        <taxon>Hydnangiaceae</taxon>
        <taxon>Laccaria</taxon>
    </lineage>
</organism>
<protein>
    <submittedName>
        <fullName evidence="2">Predicted protein</fullName>
    </submittedName>
</protein>
<proteinExistence type="predicted"/>
<dbReference type="InterPro" id="IPR037239">
    <property type="entry name" value="OSBP_sf"/>
</dbReference>
<dbReference type="HOGENOM" id="CLU_1421640_0_0_1"/>
<evidence type="ECO:0000313" key="3">
    <source>
        <dbReference type="Proteomes" id="UP000001194"/>
    </source>
</evidence>
<reference evidence="2 3" key="1">
    <citation type="journal article" date="2008" name="Nature">
        <title>The genome of Laccaria bicolor provides insights into mycorrhizal symbiosis.</title>
        <authorList>
            <person name="Martin F."/>
            <person name="Aerts A."/>
            <person name="Ahren D."/>
            <person name="Brun A."/>
            <person name="Danchin E.G.J."/>
            <person name="Duchaussoy F."/>
            <person name="Gibon J."/>
            <person name="Kohler A."/>
            <person name="Lindquist E."/>
            <person name="Pereda V."/>
            <person name="Salamov A."/>
            <person name="Shapiro H.J."/>
            <person name="Wuyts J."/>
            <person name="Blaudez D."/>
            <person name="Buee M."/>
            <person name="Brokstein P."/>
            <person name="Canbaeck B."/>
            <person name="Cohen D."/>
            <person name="Courty P.E."/>
            <person name="Coutinho P.M."/>
            <person name="Delaruelle C."/>
            <person name="Detter J.C."/>
            <person name="Deveau A."/>
            <person name="DiFazio S."/>
            <person name="Duplessis S."/>
            <person name="Fraissinet-Tachet L."/>
            <person name="Lucic E."/>
            <person name="Frey-Klett P."/>
            <person name="Fourrey C."/>
            <person name="Feussner I."/>
            <person name="Gay G."/>
            <person name="Grimwood J."/>
            <person name="Hoegger P.J."/>
            <person name="Jain P."/>
            <person name="Kilaru S."/>
            <person name="Labbe J."/>
            <person name="Lin Y.C."/>
            <person name="Legue V."/>
            <person name="Le Tacon F."/>
            <person name="Marmeisse R."/>
            <person name="Melayah D."/>
            <person name="Montanini B."/>
            <person name="Muratet M."/>
            <person name="Nehls U."/>
            <person name="Niculita-Hirzel H."/>
            <person name="Oudot-Le Secq M.P."/>
            <person name="Peter M."/>
            <person name="Quesneville H."/>
            <person name="Rajashekar B."/>
            <person name="Reich M."/>
            <person name="Rouhier N."/>
            <person name="Schmutz J."/>
            <person name="Yin T."/>
            <person name="Chalot M."/>
            <person name="Henrissat B."/>
            <person name="Kuees U."/>
            <person name="Lucas S."/>
            <person name="Van de Peer Y."/>
            <person name="Podila G.K."/>
            <person name="Polle A."/>
            <person name="Pukkila P.J."/>
            <person name="Richardson P.M."/>
            <person name="Rouze P."/>
            <person name="Sanders I.R."/>
            <person name="Stajich J.E."/>
            <person name="Tunlid A."/>
            <person name="Tuskan G."/>
            <person name="Grigoriev I.V."/>
        </authorList>
    </citation>
    <scope>NUCLEOTIDE SEQUENCE [LARGE SCALE GENOMIC DNA]</scope>
    <source>
        <strain evidence="3">S238N-H82 / ATCC MYA-4686</strain>
    </source>
</reference>
<dbReference type="RefSeq" id="XP_001878896.1">
    <property type="nucleotide sequence ID" value="XM_001878861.1"/>
</dbReference>
<feature type="compositionally biased region" description="Polar residues" evidence="1">
    <location>
        <begin position="170"/>
        <end position="191"/>
    </location>
</feature>
<dbReference type="InParanoid" id="B0D523"/>
<evidence type="ECO:0000256" key="1">
    <source>
        <dbReference type="SAM" id="MobiDB-lite"/>
    </source>
</evidence>
<dbReference type="KEGG" id="lbc:LACBIDRAFT_317379"/>
<dbReference type="SUPFAM" id="SSF144000">
    <property type="entry name" value="Oxysterol-binding protein-like"/>
    <property type="match status" value="1"/>
</dbReference>
<dbReference type="Proteomes" id="UP000001194">
    <property type="component" value="Unassembled WGS sequence"/>
</dbReference>